<evidence type="ECO:0000313" key="3">
    <source>
        <dbReference type="Proteomes" id="UP000242561"/>
    </source>
</evidence>
<accession>A0A1L3JDV0</accession>
<dbReference type="RefSeq" id="WP_072559952.1">
    <property type="nucleotide sequence ID" value="NZ_CP018154.1"/>
</dbReference>
<feature type="domain" description="Putative auto-transporter adhesin head GIN" evidence="1">
    <location>
        <begin position="58"/>
        <end position="242"/>
    </location>
</feature>
<organism evidence="2 3">
    <name type="scientific">Sphingorhabdus lutea</name>
    <dbReference type="NCBI Taxonomy" id="1913578"/>
    <lineage>
        <taxon>Bacteria</taxon>
        <taxon>Pseudomonadati</taxon>
        <taxon>Pseudomonadota</taxon>
        <taxon>Alphaproteobacteria</taxon>
        <taxon>Sphingomonadales</taxon>
        <taxon>Sphingomonadaceae</taxon>
        <taxon>Sphingorhabdus</taxon>
    </lineage>
</organism>
<dbReference type="KEGG" id="sphl:LPB140_11470"/>
<dbReference type="STRING" id="1913578.LPB140_11470"/>
<keyword evidence="3" id="KW-1185">Reference proteome</keyword>
<dbReference type="Gene3D" id="2.160.20.120">
    <property type="match status" value="1"/>
</dbReference>
<proteinExistence type="predicted"/>
<evidence type="ECO:0000313" key="2">
    <source>
        <dbReference type="EMBL" id="APG63300.1"/>
    </source>
</evidence>
<name>A0A1L3JDV0_9SPHN</name>
<dbReference type="Proteomes" id="UP000242561">
    <property type="component" value="Chromosome"/>
</dbReference>
<dbReference type="EMBL" id="CP018154">
    <property type="protein sequence ID" value="APG63300.1"/>
    <property type="molecule type" value="Genomic_DNA"/>
</dbReference>
<evidence type="ECO:0000259" key="1">
    <source>
        <dbReference type="Pfam" id="PF10988"/>
    </source>
</evidence>
<dbReference type="AlphaFoldDB" id="A0A1L3JDV0"/>
<protein>
    <recommendedName>
        <fullName evidence="1">Putative auto-transporter adhesin head GIN domain-containing protein</fullName>
    </recommendedName>
</protein>
<dbReference type="InterPro" id="IPR021255">
    <property type="entry name" value="DUF2807"/>
</dbReference>
<gene>
    <name evidence="2" type="ORF">LPB140_11470</name>
</gene>
<reference evidence="2 3" key="1">
    <citation type="submission" date="2016-11" db="EMBL/GenBank/DDBJ databases">
        <title>Sphingorhabdus sp. LPB0140, isolated from marine environment.</title>
        <authorList>
            <person name="Kim E."/>
            <person name="Yi H."/>
        </authorList>
    </citation>
    <scope>NUCLEOTIDE SEQUENCE [LARGE SCALE GENOMIC DNA]</scope>
    <source>
        <strain evidence="2 3">LPB0140</strain>
    </source>
</reference>
<dbReference type="Pfam" id="PF10988">
    <property type="entry name" value="DUF2807"/>
    <property type="match status" value="1"/>
</dbReference>
<sequence length="262" mass="27762">MKHINIKATAMMMHKLPQIFGGRKFANSIFFAAALVVAIVASQNIAHAAERRFLIASFNEVVVEGNLNVNIITGKPISVIGNGEHSILSELHFNLVGDKLTVRLSERGRQLVVKAKEPLMINLATKEMKSITINGNSSVKLDKLKAAKARIQIFGSGIVNVDNIETDNLNAIVQGNGNINIASGKGDRAIIILNGAGMINANAFTAQTAEITHSGPAQSRMNVAKTATIMNQGTGIINISGKAQCIIKAGNSGSVSCENPIN</sequence>